<dbReference type="GO" id="GO:0030687">
    <property type="term" value="C:preribosome, large subunit precursor"/>
    <property type="evidence" value="ECO:0007669"/>
    <property type="project" value="TreeGrafter"/>
</dbReference>
<evidence type="ECO:0000256" key="3">
    <source>
        <dbReference type="ARBA" id="ARBA00011187"/>
    </source>
</evidence>
<comment type="similarity">
    <text evidence="2">Belongs to the NSA1 family.</text>
</comment>
<evidence type="ECO:0000313" key="6">
    <source>
        <dbReference type="EMBL" id="KAF7322936.1"/>
    </source>
</evidence>
<dbReference type="GO" id="GO:0005730">
    <property type="term" value="C:nucleolus"/>
    <property type="evidence" value="ECO:0007669"/>
    <property type="project" value="InterPro"/>
</dbReference>
<reference evidence="6" key="1">
    <citation type="submission" date="2020-05" db="EMBL/GenBank/DDBJ databases">
        <title>Mycena genomes resolve the evolution of fungal bioluminescence.</title>
        <authorList>
            <person name="Tsai I.J."/>
        </authorList>
    </citation>
    <scope>NUCLEOTIDE SEQUENCE</scope>
    <source>
        <strain evidence="6">110903Hualien_Pintung</strain>
    </source>
</reference>
<dbReference type="InterPro" id="IPR036322">
    <property type="entry name" value="WD40_repeat_dom_sf"/>
</dbReference>
<dbReference type="EMBL" id="JACAZE010000001">
    <property type="protein sequence ID" value="KAF7322936.1"/>
    <property type="molecule type" value="Genomic_DNA"/>
</dbReference>
<dbReference type="GO" id="GO:0042273">
    <property type="term" value="P:ribosomal large subunit biogenesis"/>
    <property type="evidence" value="ECO:0007669"/>
    <property type="project" value="InterPro"/>
</dbReference>
<sequence length="411" mass="44806">MVAGRKSSAITHKPILRLSVMYLLGDELGHLRTLRIVDSPGPSQLLDVTPQSDAPKSSVSAISVHSEKVAVAYASGSVSTYTWTESEVEAGSTWKETRLKSQDAFVGLHQSDRGVYSCTSNGALRLVEDDRAVLGALPSRLCVWKLDPASQTFAYGGNEVDVSLWNTERAFSQEKTAASSAKRKRDELFPGEVWRARNIQTDNLGLRQPIRVTTLTYLPSSGSASPHIMAGTQLGDVRRYDTRARKPTSQWKDMAKTGGVKVLEKGLGEHEIFVGDHGCNLSAVDLRNGRIVYSYKGLSGAVTSIAPSSRSASNGRGGQTLVSVALDRYCRVHSTFGPPSVAGQNQDNAHKGDVLEKIFTTSVPTVVVWSGADHVHVPPADAEDDVWDQMENVDSEDDEVSDRRKRRRKQD</sequence>
<dbReference type="InterPro" id="IPR037379">
    <property type="entry name" value="WDR74/Nsa1"/>
</dbReference>
<dbReference type="Proteomes" id="UP000613580">
    <property type="component" value="Unassembled WGS sequence"/>
</dbReference>
<evidence type="ECO:0000313" key="7">
    <source>
        <dbReference type="Proteomes" id="UP000613580"/>
    </source>
</evidence>
<name>A0A8H6WMR8_MYCCL</name>
<dbReference type="SUPFAM" id="SSF50978">
    <property type="entry name" value="WD40 repeat-like"/>
    <property type="match status" value="1"/>
</dbReference>
<organism evidence="6 7">
    <name type="scientific">Mycena chlorophos</name>
    <name type="common">Agaric fungus</name>
    <name type="synonym">Agaricus chlorophos</name>
    <dbReference type="NCBI Taxonomy" id="658473"/>
    <lineage>
        <taxon>Eukaryota</taxon>
        <taxon>Fungi</taxon>
        <taxon>Dikarya</taxon>
        <taxon>Basidiomycota</taxon>
        <taxon>Agaricomycotina</taxon>
        <taxon>Agaricomycetes</taxon>
        <taxon>Agaricomycetidae</taxon>
        <taxon>Agaricales</taxon>
        <taxon>Marasmiineae</taxon>
        <taxon>Mycenaceae</taxon>
        <taxon>Mycena</taxon>
    </lineage>
</organism>
<dbReference type="AlphaFoldDB" id="A0A8H6WMR8"/>
<dbReference type="PANTHER" id="PTHR16038">
    <property type="entry name" value="NOP SEVEN ASSOCIATED PROTEIN 1"/>
    <property type="match status" value="1"/>
</dbReference>
<dbReference type="PANTHER" id="PTHR16038:SF4">
    <property type="entry name" value="WD REPEAT-CONTAINING PROTEIN 74"/>
    <property type="match status" value="1"/>
</dbReference>
<evidence type="ECO:0000256" key="1">
    <source>
        <dbReference type="ARBA" id="ARBA00002889"/>
    </source>
</evidence>
<comment type="subunit">
    <text evidence="3">Component of the pre-66S ribosomal particle.</text>
</comment>
<keyword evidence="7" id="KW-1185">Reference proteome</keyword>
<evidence type="ECO:0000256" key="4">
    <source>
        <dbReference type="ARBA" id="ARBA00014234"/>
    </source>
</evidence>
<feature type="region of interest" description="Disordered" evidence="5">
    <location>
        <begin position="378"/>
        <end position="411"/>
    </location>
</feature>
<comment type="function">
    <text evidence="1">Involved in the biogenesis of the 60S ribosomal subunit.</text>
</comment>
<gene>
    <name evidence="6" type="ORF">HMN09_00073100</name>
</gene>
<proteinExistence type="inferred from homology"/>
<evidence type="ECO:0000256" key="5">
    <source>
        <dbReference type="SAM" id="MobiDB-lite"/>
    </source>
</evidence>
<feature type="compositionally biased region" description="Acidic residues" evidence="5">
    <location>
        <begin position="381"/>
        <end position="400"/>
    </location>
</feature>
<evidence type="ECO:0000256" key="2">
    <source>
        <dbReference type="ARBA" id="ARBA00007861"/>
    </source>
</evidence>
<dbReference type="OrthoDB" id="18388at2759"/>
<dbReference type="Gene3D" id="2.130.10.10">
    <property type="entry name" value="YVTN repeat-like/Quinoprotein amine dehydrogenase"/>
    <property type="match status" value="1"/>
</dbReference>
<protein>
    <recommendedName>
        <fullName evidence="4">Ribosome biogenesis protein NSA1</fullName>
    </recommendedName>
</protein>
<comment type="caution">
    <text evidence="6">The sequence shown here is derived from an EMBL/GenBank/DDBJ whole genome shotgun (WGS) entry which is preliminary data.</text>
</comment>
<dbReference type="InterPro" id="IPR015943">
    <property type="entry name" value="WD40/YVTN_repeat-like_dom_sf"/>
</dbReference>
<accession>A0A8H6WMR8</accession>